<keyword evidence="1" id="KW-0812">Transmembrane</keyword>
<dbReference type="EMBL" id="FPBV01000009">
    <property type="protein sequence ID" value="SFU81577.1"/>
    <property type="molecule type" value="Genomic_DNA"/>
</dbReference>
<evidence type="ECO:0000313" key="2">
    <source>
        <dbReference type="EMBL" id="SFU81577.1"/>
    </source>
</evidence>
<dbReference type="OrthoDB" id="9831019at2"/>
<dbReference type="Proteomes" id="UP000183508">
    <property type="component" value="Unassembled WGS sequence"/>
</dbReference>
<keyword evidence="1" id="KW-1133">Transmembrane helix</keyword>
<feature type="transmembrane region" description="Helical" evidence="1">
    <location>
        <begin position="91"/>
        <end position="113"/>
    </location>
</feature>
<dbReference type="RefSeq" id="WP_074952011.1">
    <property type="nucleotide sequence ID" value="NZ_FPBV01000009.1"/>
</dbReference>
<dbReference type="AlphaFoldDB" id="A0A1I7J8V2"/>
<keyword evidence="3" id="KW-1185">Reference proteome</keyword>
<sequence>MRRIPWPLIRGLNFITLFVFVGFIAMSIHYWAIPMNSPELPEFARHTPGRWFFYLFLSFLFMFLALAYTAMFWKELERLIARAGQFALRAAWWMTVWALRGVMFAGCATAWAVRHGWRAGREAVRKRRIARMPKGETIDVEAEWKDEECEKTRCA</sequence>
<keyword evidence="1" id="KW-0472">Membrane</keyword>
<organism evidence="2 3">
    <name type="scientific">Alicyclobacillus macrosporangiidus</name>
    <dbReference type="NCBI Taxonomy" id="392015"/>
    <lineage>
        <taxon>Bacteria</taxon>
        <taxon>Bacillati</taxon>
        <taxon>Bacillota</taxon>
        <taxon>Bacilli</taxon>
        <taxon>Bacillales</taxon>
        <taxon>Alicyclobacillaceae</taxon>
        <taxon>Alicyclobacillus</taxon>
    </lineage>
</organism>
<dbReference type="STRING" id="392015.SAMN05421543_10910"/>
<name>A0A1I7J8V2_9BACL</name>
<proteinExistence type="predicted"/>
<feature type="transmembrane region" description="Helical" evidence="1">
    <location>
        <begin position="12"/>
        <end position="31"/>
    </location>
</feature>
<gene>
    <name evidence="2" type="ORF">SAMN05421543_10910</name>
</gene>
<evidence type="ECO:0000256" key="1">
    <source>
        <dbReference type="SAM" id="Phobius"/>
    </source>
</evidence>
<evidence type="ECO:0000313" key="3">
    <source>
        <dbReference type="Proteomes" id="UP000183508"/>
    </source>
</evidence>
<protein>
    <submittedName>
        <fullName evidence="2">Uncharacterized protein</fullName>
    </submittedName>
</protein>
<accession>A0A1I7J8V2</accession>
<reference evidence="3" key="1">
    <citation type="submission" date="2016-10" db="EMBL/GenBank/DDBJ databases">
        <authorList>
            <person name="Varghese N."/>
        </authorList>
    </citation>
    <scope>NUCLEOTIDE SEQUENCE [LARGE SCALE GENOMIC DNA]</scope>
    <source>
        <strain evidence="3">DSM 17980</strain>
    </source>
</reference>
<feature type="transmembrane region" description="Helical" evidence="1">
    <location>
        <begin position="51"/>
        <end position="70"/>
    </location>
</feature>